<name>W3A0H4_PHYNI</name>
<evidence type="ECO:0000313" key="2">
    <source>
        <dbReference type="Proteomes" id="UP000018948"/>
    </source>
</evidence>
<sequence length="106" mass="11973">MLVPARHGARKHCSSRRSRWRLSARGDSSDDSDDLFGLTGNGDDLAAEFACEIQEANCMDDTNVTPTFELASHRPFAQMKPFHGRRVKQENSMQWLQALVYEMIGT</sequence>
<evidence type="ECO:0000313" key="1">
    <source>
        <dbReference type="EMBL" id="ETP52725.1"/>
    </source>
</evidence>
<dbReference type="EMBL" id="ANIY01000481">
    <property type="protein sequence ID" value="ETP52725.1"/>
    <property type="molecule type" value="Genomic_DNA"/>
</dbReference>
<protein>
    <submittedName>
        <fullName evidence="1">Uncharacterized protein</fullName>
    </submittedName>
</protein>
<dbReference type="Proteomes" id="UP000018948">
    <property type="component" value="Unassembled WGS sequence"/>
</dbReference>
<accession>W3A0H4</accession>
<organism evidence="1 2">
    <name type="scientific">Phytophthora nicotianae P10297</name>
    <dbReference type="NCBI Taxonomy" id="1317064"/>
    <lineage>
        <taxon>Eukaryota</taxon>
        <taxon>Sar</taxon>
        <taxon>Stramenopiles</taxon>
        <taxon>Oomycota</taxon>
        <taxon>Peronosporomycetes</taxon>
        <taxon>Peronosporales</taxon>
        <taxon>Peronosporaceae</taxon>
        <taxon>Phytophthora</taxon>
    </lineage>
</organism>
<gene>
    <name evidence="1" type="ORF">F442_02292</name>
</gene>
<dbReference type="AlphaFoldDB" id="W3A0H4"/>
<comment type="caution">
    <text evidence="1">The sequence shown here is derived from an EMBL/GenBank/DDBJ whole genome shotgun (WGS) entry which is preliminary data.</text>
</comment>
<proteinExistence type="predicted"/>
<reference evidence="1 2" key="1">
    <citation type="submission" date="2013-11" db="EMBL/GenBank/DDBJ databases">
        <title>The Genome Sequence of Phytophthora parasitica P10297.</title>
        <authorList>
            <consortium name="The Broad Institute Genomics Platform"/>
            <person name="Russ C."/>
            <person name="Tyler B."/>
            <person name="Panabieres F."/>
            <person name="Shan W."/>
            <person name="Tripathy S."/>
            <person name="Grunwald N."/>
            <person name="Machado M."/>
            <person name="Johnson C.S."/>
            <person name="Walker B."/>
            <person name="Young S.K."/>
            <person name="Zeng Q."/>
            <person name="Gargeya S."/>
            <person name="Fitzgerald M."/>
            <person name="Haas B."/>
            <person name="Abouelleil A."/>
            <person name="Allen A.W."/>
            <person name="Alvarado L."/>
            <person name="Arachchi H.M."/>
            <person name="Berlin A.M."/>
            <person name="Chapman S.B."/>
            <person name="Gainer-Dewar J."/>
            <person name="Goldberg J."/>
            <person name="Griggs A."/>
            <person name="Gujja S."/>
            <person name="Hansen M."/>
            <person name="Howarth C."/>
            <person name="Imamovic A."/>
            <person name="Ireland A."/>
            <person name="Larimer J."/>
            <person name="McCowan C."/>
            <person name="Murphy C."/>
            <person name="Pearson M."/>
            <person name="Poon T.W."/>
            <person name="Priest M."/>
            <person name="Roberts A."/>
            <person name="Saif S."/>
            <person name="Shea T."/>
            <person name="Sisk P."/>
            <person name="Sykes S."/>
            <person name="Wortman J."/>
            <person name="Nusbaum C."/>
            <person name="Birren B."/>
        </authorList>
    </citation>
    <scope>NUCLEOTIDE SEQUENCE [LARGE SCALE GENOMIC DNA]</scope>
    <source>
        <strain evidence="1 2">P10297</strain>
    </source>
</reference>
<feature type="non-terminal residue" evidence="1">
    <location>
        <position position="106"/>
    </location>
</feature>